<feature type="compositionally biased region" description="Basic and acidic residues" evidence="8">
    <location>
        <begin position="106"/>
        <end position="135"/>
    </location>
</feature>
<comment type="similarity">
    <text evidence="2">Belongs to the ASF1 family.</text>
</comment>
<evidence type="ECO:0000256" key="2">
    <source>
        <dbReference type="ARBA" id="ARBA00006051"/>
    </source>
</evidence>
<dbReference type="GO" id="GO:0042393">
    <property type="term" value="F:histone binding"/>
    <property type="evidence" value="ECO:0007669"/>
    <property type="project" value="TreeGrafter"/>
</dbReference>
<dbReference type="Proteomes" id="UP000736335">
    <property type="component" value="Unassembled WGS sequence"/>
</dbReference>
<dbReference type="GO" id="GO:0000785">
    <property type="term" value="C:chromatin"/>
    <property type="evidence" value="ECO:0007669"/>
    <property type="project" value="TreeGrafter"/>
</dbReference>
<organism evidence="9 10">
    <name type="scientific">Thelephora terrestris</name>
    <dbReference type="NCBI Taxonomy" id="56493"/>
    <lineage>
        <taxon>Eukaryota</taxon>
        <taxon>Fungi</taxon>
        <taxon>Dikarya</taxon>
        <taxon>Basidiomycota</taxon>
        <taxon>Agaricomycotina</taxon>
        <taxon>Agaricomycetes</taxon>
        <taxon>Thelephorales</taxon>
        <taxon>Thelephoraceae</taxon>
        <taxon>Thelephora</taxon>
    </lineage>
</organism>
<evidence type="ECO:0000313" key="9">
    <source>
        <dbReference type="EMBL" id="KAF9784627.1"/>
    </source>
</evidence>
<gene>
    <name evidence="9" type="ORF">BJ322DRAFT_1195609</name>
</gene>
<dbReference type="Pfam" id="PF04729">
    <property type="entry name" value="ASF1_hist_chap"/>
    <property type="match status" value="1"/>
</dbReference>
<dbReference type="EMBL" id="WIUZ02000008">
    <property type="protein sequence ID" value="KAF9784627.1"/>
    <property type="molecule type" value="Genomic_DNA"/>
</dbReference>
<keyword evidence="5" id="KW-0143">Chaperone</keyword>
<feature type="region of interest" description="Disordered" evidence="8">
    <location>
        <begin position="103"/>
        <end position="135"/>
    </location>
</feature>
<evidence type="ECO:0000256" key="1">
    <source>
        <dbReference type="ARBA" id="ARBA00004123"/>
    </source>
</evidence>
<evidence type="ECO:0000256" key="5">
    <source>
        <dbReference type="ARBA" id="ARBA00023186"/>
    </source>
</evidence>
<dbReference type="SUPFAM" id="SSF101546">
    <property type="entry name" value="ASF1-like"/>
    <property type="match status" value="1"/>
</dbReference>
<dbReference type="PANTHER" id="PTHR12040:SF0">
    <property type="entry name" value="HISTONE CHAPERONE ASF1"/>
    <property type="match status" value="1"/>
</dbReference>
<dbReference type="InterPro" id="IPR036747">
    <property type="entry name" value="ASF1-like_sf"/>
</dbReference>
<keyword evidence="6" id="KW-0539">Nucleus</keyword>
<reference evidence="9" key="1">
    <citation type="journal article" date="2020" name="Nat. Commun.">
        <title>Large-scale genome sequencing of mycorrhizal fungi provides insights into the early evolution of symbiotic traits.</title>
        <authorList>
            <person name="Miyauchi S."/>
            <person name="Kiss E."/>
            <person name="Kuo A."/>
            <person name="Drula E."/>
            <person name="Kohler A."/>
            <person name="Sanchez-Garcia M."/>
            <person name="Morin E."/>
            <person name="Andreopoulos B."/>
            <person name="Barry K.W."/>
            <person name="Bonito G."/>
            <person name="Buee M."/>
            <person name="Carver A."/>
            <person name="Chen C."/>
            <person name="Cichocki N."/>
            <person name="Clum A."/>
            <person name="Culley D."/>
            <person name="Crous P.W."/>
            <person name="Fauchery L."/>
            <person name="Girlanda M."/>
            <person name="Hayes R.D."/>
            <person name="Keri Z."/>
            <person name="LaButti K."/>
            <person name="Lipzen A."/>
            <person name="Lombard V."/>
            <person name="Magnuson J."/>
            <person name="Maillard F."/>
            <person name="Murat C."/>
            <person name="Nolan M."/>
            <person name="Ohm R.A."/>
            <person name="Pangilinan J."/>
            <person name="Pereira M.F."/>
            <person name="Perotto S."/>
            <person name="Peter M."/>
            <person name="Pfister S."/>
            <person name="Riley R."/>
            <person name="Sitrit Y."/>
            <person name="Stielow J.B."/>
            <person name="Szollosi G."/>
            <person name="Zifcakova L."/>
            <person name="Stursova M."/>
            <person name="Spatafora J.W."/>
            <person name="Tedersoo L."/>
            <person name="Vaario L.M."/>
            <person name="Yamada A."/>
            <person name="Yan M."/>
            <person name="Wang P."/>
            <person name="Xu J."/>
            <person name="Bruns T."/>
            <person name="Baldrian P."/>
            <person name="Vilgalys R."/>
            <person name="Dunand C."/>
            <person name="Henrissat B."/>
            <person name="Grigoriev I.V."/>
            <person name="Hibbett D."/>
            <person name="Nagy L.G."/>
            <person name="Martin F.M."/>
        </authorList>
    </citation>
    <scope>NUCLEOTIDE SEQUENCE</scope>
    <source>
        <strain evidence="9">UH-Tt-Lm1</strain>
    </source>
</reference>
<accession>A0A9P6L6B7</accession>
<dbReference type="Gene3D" id="2.60.40.1490">
    <property type="entry name" value="Histone chaperone ASF1-like"/>
    <property type="match status" value="1"/>
</dbReference>
<comment type="subcellular location">
    <subcellularLocation>
        <location evidence="1">Nucleus</location>
    </subcellularLocation>
</comment>
<keyword evidence="4" id="KW-0804">Transcription</keyword>
<evidence type="ECO:0000313" key="10">
    <source>
        <dbReference type="Proteomes" id="UP000736335"/>
    </source>
</evidence>
<protein>
    <recommendedName>
        <fullName evidence="7">Anti-silencing function protein 1</fullName>
    </recommendedName>
</protein>
<reference evidence="9" key="2">
    <citation type="submission" date="2020-11" db="EMBL/GenBank/DDBJ databases">
        <authorList>
            <consortium name="DOE Joint Genome Institute"/>
            <person name="Kuo A."/>
            <person name="Miyauchi S."/>
            <person name="Kiss E."/>
            <person name="Drula E."/>
            <person name="Kohler A."/>
            <person name="Sanchez-Garcia M."/>
            <person name="Andreopoulos B."/>
            <person name="Barry K.W."/>
            <person name="Bonito G."/>
            <person name="Buee M."/>
            <person name="Carver A."/>
            <person name="Chen C."/>
            <person name="Cichocki N."/>
            <person name="Clum A."/>
            <person name="Culley D."/>
            <person name="Crous P.W."/>
            <person name="Fauchery L."/>
            <person name="Girlanda M."/>
            <person name="Hayes R."/>
            <person name="Keri Z."/>
            <person name="Labutti K."/>
            <person name="Lipzen A."/>
            <person name="Lombard V."/>
            <person name="Magnuson J."/>
            <person name="Maillard F."/>
            <person name="Morin E."/>
            <person name="Murat C."/>
            <person name="Nolan M."/>
            <person name="Ohm R."/>
            <person name="Pangilinan J."/>
            <person name="Pereira M."/>
            <person name="Perotto S."/>
            <person name="Peter M."/>
            <person name="Riley R."/>
            <person name="Sitrit Y."/>
            <person name="Stielow B."/>
            <person name="Szollosi G."/>
            <person name="Zifcakova L."/>
            <person name="Stursova M."/>
            <person name="Spatafora J.W."/>
            <person name="Tedersoo L."/>
            <person name="Vaario L.-M."/>
            <person name="Yamada A."/>
            <person name="Yan M."/>
            <person name="Wang P."/>
            <person name="Xu J."/>
            <person name="Bruns T."/>
            <person name="Baldrian P."/>
            <person name="Vilgalys R."/>
            <person name="Henrissat B."/>
            <person name="Grigoriev I.V."/>
            <person name="Hibbett D."/>
            <person name="Nagy L.G."/>
            <person name="Martin F.M."/>
        </authorList>
    </citation>
    <scope>NUCLEOTIDE SEQUENCE</scope>
    <source>
        <strain evidence="9">UH-Tt-Lm1</strain>
    </source>
</reference>
<keyword evidence="3" id="KW-0805">Transcription regulation</keyword>
<evidence type="ECO:0000256" key="8">
    <source>
        <dbReference type="SAM" id="MobiDB-lite"/>
    </source>
</evidence>
<dbReference type="GO" id="GO:0006335">
    <property type="term" value="P:DNA replication-dependent chromatin assembly"/>
    <property type="evidence" value="ECO:0007669"/>
    <property type="project" value="TreeGrafter"/>
</dbReference>
<evidence type="ECO:0000256" key="4">
    <source>
        <dbReference type="ARBA" id="ARBA00023163"/>
    </source>
</evidence>
<dbReference type="PANTHER" id="PTHR12040">
    <property type="entry name" value="ANTI-SILENCING PROTEIN 1"/>
    <property type="match status" value="1"/>
</dbReference>
<comment type="caution">
    <text evidence="9">The sequence shown here is derived from an EMBL/GenBank/DDBJ whole genome shotgun (WGS) entry which is preliminary data.</text>
</comment>
<evidence type="ECO:0000256" key="3">
    <source>
        <dbReference type="ARBA" id="ARBA00023015"/>
    </source>
</evidence>
<dbReference type="GO" id="GO:0005634">
    <property type="term" value="C:nucleus"/>
    <property type="evidence" value="ECO:0007669"/>
    <property type="project" value="UniProtKB-SubCell"/>
</dbReference>
<sequence>MSIVAIRVKRRVSNYPARFLDPYYLHVTFEYIAPLEDDFNQELDDHLVGPVPVGINSFEFEGCTPDPKKIPKEDVLGIAALILARSYKEQEFVWAGYDQNTEWQAEDGRMPNRTGDIDPDNKKEKQGKEKERCRT</sequence>
<dbReference type="OrthoDB" id="29755at2759"/>
<dbReference type="InterPro" id="IPR006818">
    <property type="entry name" value="ASF1-like"/>
</dbReference>
<evidence type="ECO:0000256" key="6">
    <source>
        <dbReference type="ARBA" id="ARBA00023242"/>
    </source>
</evidence>
<proteinExistence type="inferred from homology"/>
<dbReference type="AlphaFoldDB" id="A0A9P6L6B7"/>
<name>A0A9P6L6B7_9AGAM</name>
<evidence type="ECO:0000256" key="7">
    <source>
        <dbReference type="ARBA" id="ARBA00032776"/>
    </source>
</evidence>
<keyword evidence="10" id="KW-1185">Reference proteome</keyword>